<evidence type="ECO:0000259" key="1">
    <source>
        <dbReference type="Pfam" id="PF00149"/>
    </source>
</evidence>
<dbReference type="EMBL" id="QVEV01000033">
    <property type="protein sequence ID" value="RGC12301.1"/>
    <property type="molecule type" value="Genomic_DNA"/>
</dbReference>
<reference evidence="2 3" key="1">
    <citation type="submission" date="2018-08" db="EMBL/GenBank/DDBJ databases">
        <title>A genome reference for cultivated species of the human gut microbiota.</title>
        <authorList>
            <person name="Zou Y."/>
            <person name="Xue W."/>
            <person name="Luo G."/>
        </authorList>
    </citation>
    <scope>NUCLEOTIDE SEQUENCE [LARGE SCALE GENOMIC DNA]</scope>
    <source>
        <strain evidence="2 3">OF01-2LB</strain>
    </source>
</reference>
<feature type="domain" description="Calcineurin-like phosphoesterase" evidence="1">
    <location>
        <begin position="17"/>
        <end position="206"/>
    </location>
</feature>
<dbReference type="Gene3D" id="3.60.21.10">
    <property type="match status" value="1"/>
</dbReference>
<dbReference type="InterPro" id="IPR004843">
    <property type="entry name" value="Calcineurin-like_PHP"/>
</dbReference>
<protein>
    <submittedName>
        <fullName evidence="2">Serine/threonine protein phosphatase</fullName>
    </submittedName>
</protein>
<sequence length="364" mass="42144">MFDRSIHSYSVLSENRRIIAISDIHGNLPVLKKLLRKVAFDPEKDELFLVGDLLEKGPYNLETLHYIMELSRYSHVHPMIGNCDVVCRNVLYDTRLDFLQEILLNRCNSILHEMAQRIGQHIDRDTDMVVLSKKLREVFLRELTFIDRLPHVIETEQFIFAHAGIRDEKTYGRDMRDIMVQDLFMKEAVSFHKYIVVGHLPVSEYRTDICCFNPIIDTHRHIISIDGGNEVKSAGQLNALIYEQGRFQFACSDQLKKARITRDVLPVNRAPFFITWHEGRVHVLRDEGVCCLCRHEASGRVVPIAKEFLFHKGKELHACDFTNYQIPAKRGDLVKIVRRTKEAVLVKKQGLMGWIPADALTCVH</sequence>
<gene>
    <name evidence="2" type="ORF">DXA38_17375</name>
</gene>
<name>A0A3E2VNF8_CLOIN</name>
<dbReference type="PANTHER" id="PTHR42850:SF4">
    <property type="entry name" value="ZINC-DEPENDENT ENDOPOLYPHOSPHATASE"/>
    <property type="match status" value="1"/>
</dbReference>
<dbReference type="PANTHER" id="PTHR42850">
    <property type="entry name" value="METALLOPHOSPHOESTERASE"/>
    <property type="match status" value="1"/>
</dbReference>
<comment type="caution">
    <text evidence="2">The sequence shown here is derived from an EMBL/GenBank/DDBJ whole genome shotgun (WGS) entry which is preliminary data.</text>
</comment>
<dbReference type="InterPro" id="IPR029052">
    <property type="entry name" value="Metallo-depent_PP-like"/>
</dbReference>
<dbReference type="RefSeq" id="WP_117444288.1">
    <property type="nucleotide sequence ID" value="NZ_JAJFEN010000027.1"/>
</dbReference>
<dbReference type="SUPFAM" id="SSF56300">
    <property type="entry name" value="Metallo-dependent phosphatases"/>
    <property type="match status" value="1"/>
</dbReference>
<dbReference type="AlphaFoldDB" id="A0A3E2VNF8"/>
<organism evidence="2 3">
    <name type="scientific">Clostridium innocuum</name>
    <dbReference type="NCBI Taxonomy" id="1522"/>
    <lineage>
        <taxon>Bacteria</taxon>
        <taxon>Bacillati</taxon>
        <taxon>Bacillota</taxon>
        <taxon>Clostridia</taxon>
        <taxon>Eubacteriales</taxon>
        <taxon>Clostridiaceae</taxon>
        <taxon>Clostridium</taxon>
    </lineage>
</organism>
<dbReference type="Proteomes" id="UP000260025">
    <property type="component" value="Unassembled WGS sequence"/>
</dbReference>
<accession>A0A3E2VNF8</accession>
<dbReference type="OrthoDB" id="384253at2"/>
<proteinExistence type="predicted"/>
<dbReference type="GO" id="GO:0016791">
    <property type="term" value="F:phosphatase activity"/>
    <property type="evidence" value="ECO:0007669"/>
    <property type="project" value="TreeGrafter"/>
</dbReference>
<evidence type="ECO:0000313" key="3">
    <source>
        <dbReference type="Proteomes" id="UP000260025"/>
    </source>
</evidence>
<dbReference type="GO" id="GO:0110154">
    <property type="term" value="P:RNA decapping"/>
    <property type="evidence" value="ECO:0007669"/>
    <property type="project" value="TreeGrafter"/>
</dbReference>
<dbReference type="GO" id="GO:0008803">
    <property type="term" value="F:bis(5'-nucleosyl)-tetraphosphatase (symmetrical) activity"/>
    <property type="evidence" value="ECO:0007669"/>
    <property type="project" value="TreeGrafter"/>
</dbReference>
<dbReference type="InterPro" id="IPR050126">
    <property type="entry name" value="Ap4A_hydrolase"/>
</dbReference>
<evidence type="ECO:0000313" key="2">
    <source>
        <dbReference type="EMBL" id="RGC12301.1"/>
    </source>
</evidence>
<dbReference type="GO" id="GO:0005737">
    <property type="term" value="C:cytoplasm"/>
    <property type="evidence" value="ECO:0007669"/>
    <property type="project" value="TreeGrafter"/>
</dbReference>
<dbReference type="Pfam" id="PF00149">
    <property type="entry name" value="Metallophos"/>
    <property type="match status" value="1"/>
</dbReference>